<dbReference type="InterPro" id="IPR052713">
    <property type="entry name" value="FeoA"/>
</dbReference>
<dbReference type="SUPFAM" id="SSF50037">
    <property type="entry name" value="C-terminal domain of transcriptional repressors"/>
    <property type="match status" value="1"/>
</dbReference>
<organism evidence="3 4">
    <name type="scientific">Bdellovibrio bacteriovorus</name>
    <dbReference type="NCBI Taxonomy" id="959"/>
    <lineage>
        <taxon>Bacteria</taxon>
        <taxon>Pseudomonadati</taxon>
        <taxon>Bdellovibrionota</taxon>
        <taxon>Bdellovibrionia</taxon>
        <taxon>Bdellovibrionales</taxon>
        <taxon>Pseudobdellovibrionaceae</taxon>
        <taxon>Bdellovibrio</taxon>
    </lineage>
</organism>
<feature type="domain" description="Ferrous iron transporter FeoA-like" evidence="2">
    <location>
        <begin position="1"/>
        <end position="75"/>
    </location>
</feature>
<dbReference type="InterPro" id="IPR008988">
    <property type="entry name" value="Transcriptional_repressor_C"/>
</dbReference>
<dbReference type="Pfam" id="PF04023">
    <property type="entry name" value="FeoA"/>
    <property type="match status" value="1"/>
</dbReference>
<dbReference type="GO" id="GO:0046914">
    <property type="term" value="F:transition metal ion binding"/>
    <property type="evidence" value="ECO:0007669"/>
    <property type="project" value="InterPro"/>
</dbReference>
<dbReference type="PANTHER" id="PTHR42954:SF2">
    <property type="entry name" value="FE(2+) TRANSPORT PROTEIN A"/>
    <property type="match status" value="1"/>
</dbReference>
<evidence type="ECO:0000259" key="2">
    <source>
        <dbReference type="SMART" id="SM00899"/>
    </source>
</evidence>
<name>A0A150WTR0_BDEBC</name>
<evidence type="ECO:0000256" key="1">
    <source>
        <dbReference type="ARBA" id="ARBA00023004"/>
    </source>
</evidence>
<proteinExistence type="predicted"/>
<keyword evidence="1" id="KW-0408">Iron</keyword>
<dbReference type="AlphaFoldDB" id="A0A150WTR0"/>
<reference evidence="3 4" key="1">
    <citation type="submission" date="2016-03" db="EMBL/GenBank/DDBJ databases">
        <authorList>
            <person name="Ploux O."/>
        </authorList>
    </citation>
    <scope>NUCLEOTIDE SEQUENCE [LARGE SCALE GENOMIC DNA]</scope>
    <source>
        <strain evidence="3 4">BER2</strain>
    </source>
</reference>
<dbReference type="SMART" id="SM00899">
    <property type="entry name" value="FeoA"/>
    <property type="match status" value="1"/>
</dbReference>
<dbReference type="EMBL" id="LUKF01000006">
    <property type="protein sequence ID" value="KYG69791.1"/>
    <property type="molecule type" value="Genomic_DNA"/>
</dbReference>
<dbReference type="Proteomes" id="UP000075391">
    <property type="component" value="Unassembled WGS sequence"/>
</dbReference>
<dbReference type="RefSeq" id="WP_063243145.1">
    <property type="nucleotide sequence ID" value="NZ_LUKF01000006.1"/>
</dbReference>
<dbReference type="InterPro" id="IPR038157">
    <property type="entry name" value="FeoA_core_dom"/>
</dbReference>
<evidence type="ECO:0000313" key="4">
    <source>
        <dbReference type="Proteomes" id="UP000075391"/>
    </source>
</evidence>
<sequence length="76" mass="8487">MNLLDKSLKPGQKVEITGFTSDNVFRERLHEMGLRVGMLITILGRAPFGGPLLIRFNTSFLALRNEEAACARVKLN</sequence>
<protein>
    <submittedName>
        <fullName evidence="3">Ferrous iron transporter A</fullName>
    </submittedName>
</protein>
<dbReference type="PANTHER" id="PTHR42954">
    <property type="entry name" value="FE(2+) TRANSPORT PROTEIN A"/>
    <property type="match status" value="1"/>
</dbReference>
<gene>
    <name evidence="3" type="ORF">AZI85_16200</name>
</gene>
<evidence type="ECO:0000313" key="3">
    <source>
        <dbReference type="EMBL" id="KYG69791.1"/>
    </source>
</evidence>
<dbReference type="OrthoDB" id="5295986at2"/>
<dbReference type="InterPro" id="IPR007167">
    <property type="entry name" value="Fe-transptr_FeoA-like"/>
</dbReference>
<comment type="caution">
    <text evidence="3">The sequence shown here is derived from an EMBL/GenBank/DDBJ whole genome shotgun (WGS) entry which is preliminary data.</text>
</comment>
<accession>A0A150WTR0</accession>
<dbReference type="Gene3D" id="2.30.30.90">
    <property type="match status" value="1"/>
</dbReference>